<keyword evidence="1" id="KW-0472">Membrane</keyword>
<evidence type="ECO:0000313" key="3">
    <source>
        <dbReference type="Proteomes" id="UP000318416"/>
    </source>
</evidence>
<name>A0A561ELN3_9ACTN</name>
<dbReference type="EMBL" id="VIVR01000001">
    <property type="protein sequence ID" value="TWE16534.1"/>
    <property type="molecule type" value="Genomic_DNA"/>
</dbReference>
<dbReference type="Proteomes" id="UP000318416">
    <property type="component" value="Unassembled WGS sequence"/>
</dbReference>
<evidence type="ECO:0000313" key="2">
    <source>
        <dbReference type="EMBL" id="TWE16534.1"/>
    </source>
</evidence>
<dbReference type="AlphaFoldDB" id="A0A561ELN3"/>
<comment type="caution">
    <text evidence="2">The sequence shown here is derived from an EMBL/GenBank/DDBJ whole genome shotgun (WGS) entry which is preliminary data.</text>
</comment>
<accession>A0A561ELN3</accession>
<protein>
    <submittedName>
        <fullName evidence="2">Uncharacterized protein</fullName>
    </submittedName>
</protein>
<keyword evidence="1" id="KW-1133">Transmembrane helix</keyword>
<gene>
    <name evidence="2" type="ORF">FB465_1517</name>
</gene>
<dbReference type="NCBIfam" id="NF041681">
    <property type="entry name" value="HGxxPAAW"/>
    <property type="match status" value="1"/>
</dbReference>
<sequence length="84" mass="8354">MSANAHGNTPAAWTGVTIAFVGFTVSGVAMIIPAVWLFWVGLAVVLVAGVVGKAMSMAGLGKQPSPHYATTTAAVEEPAAVSAA</sequence>
<feature type="transmembrane region" description="Helical" evidence="1">
    <location>
        <begin position="12"/>
        <end position="32"/>
    </location>
</feature>
<keyword evidence="1" id="KW-0812">Transmembrane</keyword>
<organism evidence="2 3">
    <name type="scientific">Kitasatospora atroaurantiaca</name>
    <dbReference type="NCBI Taxonomy" id="285545"/>
    <lineage>
        <taxon>Bacteria</taxon>
        <taxon>Bacillati</taxon>
        <taxon>Actinomycetota</taxon>
        <taxon>Actinomycetes</taxon>
        <taxon>Kitasatosporales</taxon>
        <taxon>Streptomycetaceae</taxon>
        <taxon>Kitasatospora</taxon>
    </lineage>
</organism>
<dbReference type="OrthoDB" id="3872677at2"/>
<keyword evidence="3" id="KW-1185">Reference proteome</keyword>
<proteinExistence type="predicted"/>
<dbReference type="RefSeq" id="WP_145788740.1">
    <property type="nucleotide sequence ID" value="NZ_BAAABR010000002.1"/>
</dbReference>
<feature type="transmembrane region" description="Helical" evidence="1">
    <location>
        <begin position="38"/>
        <end position="55"/>
    </location>
</feature>
<evidence type="ECO:0000256" key="1">
    <source>
        <dbReference type="SAM" id="Phobius"/>
    </source>
</evidence>
<reference evidence="2 3" key="1">
    <citation type="submission" date="2019-06" db="EMBL/GenBank/DDBJ databases">
        <title>Sequencing the genomes of 1000 actinobacteria strains.</title>
        <authorList>
            <person name="Klenk H.-P."/>
        </authorList>
    </citation>
    <scope>NUCLEOTIDE SEQUENCE [LARGE SCALE GENOMIC DNA]</scope>
    <source>
        <strain evidence="2 3">DSM 41649</strain>
    </source>
</reference>